<dbReference type="PRINTS" id="PR00420">
    <property type="entry name" value="RNGMNOXGNASE"/>
</dbReference>
<feature type="domain" description="FAD-binding" evidence="6">
    <location>
        <begin position="16"/>
        <end position="186"/>
    </location>
</feature>
<accession>A0A8H5C3J2</accession>
<keyword evidence="3" id="KW-0274">FAD</keyword>
<evidence type="ECO:0000256" key="2">
    <source>
        <dbReference type="ARBA" id="ARBA00022630"/>
    </source>
</evidence>
<evidence type="ECO:0000256" key="4">
    <source>
        <dbReference type="ARBA" id="ARBA00023002"/>
    </source>
</evidence>
<protein>
    <recommendedName>
        <fullName evidence="6">FAD-binding domain-containing protein</fullName>
    </recommendedName>
</protein>
<evidence type="ECO:0000256" key="5">
    <source>
        <dbReference type="ARBA" id="ARBA00023033"/>
    </source>
</evidence>
<sequence>MMFPTTASHVIKFVSVGGSIAGLSAAYFLRQAGHNVIVLEKNHVDDFTDQKCCGLRVPPNMSRVMKSVPGMEKLLREKATKSRGILFREEGTSELIGKMVYEQEIMSDLGSDFYRIPYSDLWKHLYELCKSCNVEFKFGFEVEGIQVGIPDQPAIVSSTRGENIVCDIVLGCDGHRSFIRKMITQEDDSDSDDGLVIQSDASEPRMFPEMDQWTTSRICVPIPQMLKDPQLKKLADEDWWTMWLTDGTLFIGGNEGPDQYALTLMCNYPRYGGKDMTWDDASSTQLLSEDITKVKETDLQKLLRIGASHHVFCQNPRNTLTRHNNDSNQIVVIGAAAQGALLNGSHNSAMAFEDAMTLGYLFSHLNSPAAIPLLLNGFSEIRCAHTNMVKVSDENCIHLTSMPQGPHQQSRDAAFRQTLTVKEGEVDDILAFVWAGFITQFNYDAKEAAEEWWLNWMKMRPEEKAASR</sequence>
<reference evidence="7 8" key="1">
    <citation type="journal article" date="2020" name="ISME J.">
        <title>Uncovering the hidden diversity of litter-decomposition mechanisms in mushroom-forming fungi.</title>
        <authorList>
            <person name="Floudas D."/>
            <person name="Bentzer J."/>
            <person name="Ahren D."/>
            <person name="Johansson T."/>
            <person name="Persson P."/>
            <person name="Tunlid A."/>
        </authorList>
    </citation>
    <scope>NUCLEOTIDE SEQUENCE [LARGE SCALE GENOMIC DNA]</scope>
    <source>
        <strain evidence="7 8">CBS 291.85</strain>
    </source>
</reference>
<evidence type="ECO:0000313" key="8">
    <source>
        <dbReference type="Proteomes" id="UP000559256"/>
    </source>
</evidence>
<dbReference type="PANTHER" id="PTHR13789:SF147">
    <property type="entry name" value="PUTATIVE (AFU_ORTHOLOGUE AFUA_2G01950)-RELATED"/>
    <property type="match status" value="1"/>
</dbReference>
<keyword evidence="4" id="KW-0560">Oxidoreductase</keyword>
<dbReference type="EMBL" id="JAACJM010000258">
    <property type="protein sequence ID" value="KAF5334565.1"/>
    <property type="molecule type" value="Genomic_DNA"/>
</dbReference>
<gene>
    <name evidence="7" type="ORF">D9758_015785</name>
</gene>
<dbReference type="InterPro" id="IPR036188">
    <property type="entry name" value="FAD/NAD-bd_sf"/>
</dbReference>
<comment type="caution">
    <text evidence="7">The sequence shown here is derived from an EMBL/GenBank/DDBJ whole genome shotgun (WGS) entry which is preliminary data.</text>
</comment>
<keyword evidence="5" id="KW-0503">Monooxygenase</keyword>
<evidence type="ECO:0000256" key="3">
    <source>
        <dbReference type="ARBA" id="ARBA00022827"/>
    </source>
</evidence>
<dbReference type="SUPFAM" id="SSF51905">
    <property type="entry name" value="FAD/NAD(P)-binding domain"/>
    <property type="match status" value="1"/>
</dbReference>
<organism evidence="7 8">
    <name type="scientific">Tetrapyrgos nigripes</name>
    <dbReference type="NCBI Taxonomy" id="182062"/>
    <lineage>
        <taxon>Eukaryota</taxon>
        <taxon>Fungi</taxon>
        <taxon>Dikarya</taxon>
        <taxon>Basidiomycota</taxon>
        <taxon>Agaricomycotina</taxon>
        <taxon>Agaricomycetes</taxon>
        <taxon>Agaricomycetidae</taxon>
        <taxon>Agaricales</taxon>
        <taxon>Marasmiineae</taxon>
        <taxon>Marasmiaceae</taxon>
        <taxon>Tetrapyrgos</taxon>
    </lineage>
</organism>
<proteinExistence type="inferred from homology"/>
<dbReference type="Gene3D" id="3.50.50.60">
    <property type="entry name" value="FAD/NAD(P)-binding domain"/>
    <property type="match status" value="1"/>
</dbReference>
<dbReference type="InterPro" id="IPR002938">
    <property type="entry name" value="FAD-bd"/>
</dbReference>
<keyword evidence="8" id="KW-1185">Reference proteome</keyword>
<dbReference type="OrthoDB" id="5428495at2759"/>
<dbReference type="Proteomes" id="UP000559256">
    <property type="component" value="Unassembled WGS sequence"/>
</dbReference>
<dbReference type="GO" id="GO:0004497">
    <property type="term" value="F:monooxygenase activity"/>
    <property type="evidence" value="ECO:0007669"/>
    <property type="project" value="UniProtKB-KW"/>
</dbReference>
<evidence type="ECO:0000256" key="1">
    <source>
        <dbReference type="ARBA" id="ARBA00007992"/>
    </source>
</evidence>
<dbReference type="PANTHER" id="PTHR13789">
    <property type="entry name" value="MONOOXYGENASE"/>
    <property type="match status" value="1"/>
</dbReference>
<keyword evidence="2" id="KW-0285">Flavoprotein</keyword>
<dbReference type="AlphaFoldDB" id="A0A8H5C3J2"/>
<dbReference type="InterPro" id="IPR050493">
    <property type="entry name" value="FAD-dep_Monooxygenase_BioMet"/>
</dbReference>
<dbReference type="Pfam" id="PF01494">
    <property type="entry name" value="FAD_binding_3"/>
    <property type="match status" value="1"/>
</dbReference>
<name>A0A8H5C3J2_9AGAR</name>
<evidence type="ECO:0000259" key="6">
    <source>
        <dbReference type="Pfam" id="PF01494"/>
    </source>
</evidence>
<comment type="similarity">
    <text evidence="1">Belongs to the paxM FAD-dependent monooxygenase family.</text>
</comment>
<dbReference type="GO" id="GO:0071949">
    <property type="term" value="F:FAD binding"/>
    <property type="evidence" value="ECO:0007669"/>
    <property type="project" value="InterPro"/>
</dbReference>
<evidence type="ECO:0000313" key="7">
    <source>
        <dbReference type="EMBL" id="KAF5334565.1"/>
    </source>
</evidence>